<dbReference type="PANTHER" id="PTHR46193">
    <property type="entry name" value="6-PHOSPHOGLUCONATE PHOSPHATASE"/>
    <property type="match status" value="1"/>
</dbReference>
<proteinExistence type="inferred from homology"/>
<keyword evidence="6" id="KW-1185">Reference proteome</keyword>
<comment type="caution">
    <text evidence="5">The sequence shown here is derived from an EMBL/GenBank/DDBJ whole genome shotgun (WGS) entry which is preliminary data.</text>
</comment>
<evidence type="ECO:0000256" key="2">
    <source>
        <dbReference type="ARBA" id="ARBA00006171"/>
    </source>
</evidence>
<evidence type="ECO:0000256" key="3">
    <source>
        <dbReference type="ARBA" id="ARBA00022723"/>
    </source>
</evidence>
<protein>
    <submittedName>
        <fullName evidence="5">HAD family hydrolase</fullName>
    </submittedName>
</protein>
<dbReference type="GO" id="GO:0016787">
    <property type="term" value="F:hydrolase activity"/>
    <property type="evidence" value="ECO:0007669"/>
    <property type="project" value="UniProtKB-KW"/>
</dbReference>
<evidence type="ECO:0000313" key="5">
    <source>
        <dbReference type="EMBL" id="MFC3703900.1"/>
    </source>
</evidence>
<dbReference type="RefSeq" id="WP_380095039.1">
    <property type="nucleotide sequence ID" value="NZ_JBHRYD010000001.1"/>
</dbReference>
<evidence type="ECO:0000313" key="6">
    <source>
        <dbReference type="Proteomes" id="UP001595613"/>
    </source>
</evidence>
<dbReference type="NCBIfam" id="TIGR01509">
    <property type="entry name" value="HAD-SF-IA-v3"/>
    <property type="match status" value="1"/>
</dbReference>
<dbReference type="Gene3D" id="1.10.150.240">
    <property type="entry name" value="Putative phosphatase, domain 2"/>
    <property type="match status" value="1"/>
</dbReference>
<sequence>MIDLVIFDFDGVVVDSEVASNGLLAEIATELGHPMDMSGAVRFFGGSTLFQQLEKLAMLAGGKLPEDFGTALQERTMSALAAVQPLPGLEHFLDWLGPLPICIGSTSAPERIEFCLDAAGLSDRFSGNVFSVSMVGRNKPAPDIFLHAAERMGTSPQRCLVIEDSPHGVVAGRAAGMGVIGLAAASHLAAGHPERLLAAGADHVAESYGEVRQLMQRHFGFAAAR</sequence>
<dbReference type="InterPro" id="IPR006439">
    <property type="entry name" value="HAD-SF_hydro_IA"/>
</dbReference>
<dbReference type="InterPro" id="IPR023214">
    <property type="entry name" value="HAD_sf"/>
</dbReference>
<dbReference type="Proteomes" id="UP001595613">
    <property type="component" value="Unassembled WGS sequence"/>
</dbReference>
<dbReference type="InterPro" id="IPR036412">
    <property type="entry name" value="HAD-like_sf"/>
</dbReference>
<name>A0ABV7X198_9HYPH</name>
<comment type="cofactor">
    <cofactor evidence="1">
        <name>Mg(2+)</name>
        <dbReference type="ChEBI" id="CHEBI:18420"/>
    </cofactor>
</comment>
<evidence type="ECO:0000256" key="1">
    <source>
        <dbReference type="ARBA" id="ARBA00001946"/>
    </source>
</evidence>
<organism evidence="5 6">
    <name type="scientific">Devosia honganensis</name>
    <dbReference type="NCBI Taxonomy" id="1610527"/>
    <lineage>
        <taxon>Bacteria</taxon>
        <taxon>Pseudomonadati</taxon>
        <taxon>Pseudomonadota</taxon>
        <taxon>Alphaproteobacteria</taxon>
        <taxon>Hyphomicrobiales</taxon>
        <taxon>Devosiaceae</taxon>
        <taxon>Devosia</taxon>
    </lineage>
</organism>
<dbReference type="SFLD" id="SFLDS00003">
    <property type="entry name" value="Haloacid_Dehalogenase"/>
    <property type="match status" value="1"/>
</dbReference>
<keyword evidence="3" id="KW-0479">Metal-binding</keyword>
<comment type="similarity">
    <text evidence="2">Belongs to the HAD-like hydrolase superfamily. CbbY/CbbZ/Gph/YieH family.</text>
</comment>
<keyword evidence="4" id="KW-0460">Magnesium</keyword>
<accession>A0ABV7X198</accession>
<dbReference type="PANTHER" id="PTHR46193:SF10">
    <property type="entry name" value="6-PHOSPHOGLUCONATE PHOSPHATASE"/>
    <property type="match status" value="1"/>
</dbReference>
<dbReference type="EMBL" id="JBHRYD010000001">
    <property type="protein sequence ID" value="MFC3703900.1"/>
    <property type="molecule type" value="Genomic_DNA"/>
</dbReference>
<evidence type="ECO:0000256" key="4">
    <source>
        <dbReference type="ARBA" id="ARBA00022842"/>
    </source>
</evidence>
<dbReference type="InterPro" id="IPR023198">
    <property type="entry name" value="PGP-like_dom2"/>
</dbReference>
<dbReference type="Gene3D" id="3.40.50.1000">
    <property type="entry name" value="HAD superfamily/HAD-like"/>
    <property type="match status" value="1"/>
</dbReference>
<reference evidence="6" key="1">
    <citation type="journal article" date="2019" name="Int. J. Syst. Evol. Microbiol.">
        <title>The Global Catalogue of Microorganisms (GCM) 10K type strain sequencing project: providing services to taxonomists for standard genome sequencing and annotation.</title>
        <authorList>
            <consortium name="The Broad Institute Genomics Platform"/>
            <consortium name="The Broad Institute Genome Sequencing Center for Infectious Disease"/>
            <person name="Wu L."/>
            <person name="Ma J."/>
        </authorList>
    </citation>
    <scope>NUCLEOTIDE SEQUENCE [LARGE SCALE GENOMIC DNA]</scope>
    <source>
        <strain evidence="6">KCTC 42281</strain>
    </source>
</reference>
<dbReference type="Pfam" id="PF00702">
    <property type="entry name" value="Hydrolase"/>
    <property type="match status" value="1"/>
</dbReference>
<keyword evidence="5" id="KW-0378">Hydrolase</keyword>
<gene>
    <name evidence="5" type="ORF">ACFOOL_03915</name>
</gene>
<dbReference type="InterPro" id="IPR051600">
    <property type="entry name" value="Beta-PGM-like"/>
</dbReference>
<dbReference type="SFLD" id="SFLDG01129">
    <property type="entry name" value="C1.5:_HAD__Beta-PGM__Phosphata"/>
    <property type="match status" value="1"/>
</dbReference>
<dbReference type="SUPFAM" id="SSF56784">
    <property type="entry name" value="HAD-like"/>
    <property type="match status" value="1"/>
</dbReference>